<dbReference type="SMR" id="V7CIV0"/>
<gene>
    <name evidence="2" type="ORF">PHAVU_002G126700g</name>
</gene>
<organism evidence="2 3">
    <name type="scientific">Phaseolus vulgaris</name>
    <name type="common">Kidney bean</name>
    <name type="synonym">French bean</name>
    <dbReference type="NCBI Taxonomy" id="3885"/>
    <lineage>
        <taxon>Eukaryota</taxon>
        <taxon>Viridiplantae</taxon>
        <taxon>Streptophyta</taxon>
        <taxon>Embryophyta</taxon>
        <taxon>Tracheophyta</taxon>
        <taxon>Spermatophyta</taxon>
        <taxon>Magnoliopsida</taxon>
        <taxon>eudicotyledons</taxon>
        <taxon>Gunneridae</taxon>
        <taxon>Pentapetalae</taxon>
        <taxon>rosids</taxon>
        <taxon>fabids</taxon>
        <taxon>Fabales</taxon>
        <taxon>Fabaceae</taxon>
        <taxon>Papilionoideae</taxon>
        <taxon>50 kb inversion clade</taxon>
        <taxon>NPAAA clade</taxon>
        <taxon>indigoferoid/millettioid clade</taxon>
        <taxon>Phaseoleae</taxon>
        <taxon>Phaseolus</taxon>
    </lineage>
</organism>
<protein>
    <recommendedName>
        <fullName evidence="4">F-box domain-containing protein</fullName>
    </recommendedName>
</protein>
<dbReference type="Gramene" id="ESW30122">
    <property type="protein sequence ID" value="ESW30122"/>
    <property type="gene ID" value="PHAVU_002G126700g"/>
</dbReference>
<feature type="compositionally biased region" description="Low complexity" evidence="1">
    <location>
        <begin position="13"/>
        <end position="31"/>
    </location>
</feature>
<evidence type="ECO:0000313" key="3">
    <source>
        <dbReference type="Proteomes" id="UP000000226"/>
    </source>
</evidence>
<dbReference type="Proteomes" id="UP000000226">
    <property type="component" value="Chromosome 2"/>
</dbReference>
<proteinExistence type="predicted"/>
<dbReference type="InterPro" id="IPR015915">
    <property type="entry name" value="Kelch-typ_b-propeller"/>
</dbReference>
<dbReference type="eggNOG" id="KOG1072">
    <property type="taxonomic scope" value="Eukaryota"/>
</dbReference>
<evidence type="ECO:0000256" key="1">
    <source>
        <dbReference type="SAM" id="MobiDB-lite"/>
    </source>
</evidence>
<dbReference type="STRING" id="3885.V7CIV0"/>
<feature type="region of interest" description="Disordered" evidence="1">
    <location>
        <begin position="1"/>
        <end position="48"/>
    </location>
</feature>
<reference evidence="3" key="1">
    <citation type="journal article" date="2014" name="Nat. Genet.">
        <title>A reference genome for common bean and genome-wide analysis of dual domestications.</title>
        <authorList>
            <person name="Schmutz J."/>
            <person name="McClean P.E."/>
            <person name="Mamidi S."/>
            <person name="Wu G.A."/>
            <person name="Cannon S.B."/>
            <person name="Grimwood J."/>
            <person name="Jenkins J."/>
            <person name="Shu S."/>
            <person name="Song Q."/>
            <person name="Chavarro C."/>
            <person name="Torres-Torres M."/>
            <person name="Geffroy V."/>
            <person name="Moghaddam S.M."/>
            <person name="Gao D."/>
            <person name="Abernathy B."/>
            <person name="Barry K."/>
            <person name="Blair M."/>
            <person name="Brick M.A."/>
            <person name="Chovatia M."/>
            <person name="Gepts P."/>
            <person name="Goodstein D.M."/>
            <person name="Gonzales M."/>
            <person name="Hellsten U."/>
            <person name="Hyten D.L."/>
            <person name="Jia G."/>
            <person name="Kelly J.D."/>
            <person name="Kudrna D."/>
            <person name="Lee R."/>
            <person name="Richard M.M."/>
            <person name="Miklas P.N."/>
            <person name="Osorno J.M."/>
            <person name="Rodrigues J."/>
            <person name="Thareau V."/>
            <person name="Urrea C.A."/>
            <person name="Wang M."/>
            <person name="Yu Y."/>
            <person name="Zhang M."/>
            <person name="Wing R.A."/>
            <person name="Cregan P.B."/>
            <person name="Rokhsar D.S."/>
            <person name="Jackson S.A."/>
        </authorList>
    </citation>
    <scope>NUCLEOTIDE SEQUENCE [LARGE SCALE GENOMIC DNA]</scope>
    <source>
        <strain evidence="3">cv. G19833</strain>
    </source>
</reference>
<evidence type="ECO:0000313" key="2">
    <source>
        <dbReference type="EMBL" id="ESW30122.1"/>
    </source>
</evidence>
<keyword evidence="3" id="KW-1185">Reference proteome</keyword>
<name>V7CIV0_PHAVU</name>
<evidence type="ECO:0008006" key="4">
    <source>
        <dbReference type="Google" id="ProtNLM"/>
    </source>
</evidence>
<sequence length="392" mass="43766">MDIPNTPHHHHSQFQFHSESSSTITTTTTTTKRPKHHHHQQQHDQHDQEHVLIAGLPDHIAQLCLSSINPSLLFSISHSWRRLIYSPSFPPFFSLYAILSAPKSHSFMEFHTFDPISHTWRILPRPPPIRHLLLRHPSFLSRSLSVQSISAAGSLVLLAATTHNLSPALPRPLIFHPLSATWSFGPMLAAPRRWCALGALGPTVYVASGIGAHFSIHVARSLEKWDVRNPNAAVWEKMTDLKDGRFSREAIDAVGWRQKLCMVNVKGDAAKEGAVYDVAEDAWKEMPEGMLYGWRGPVAAMEEEVMYVVDEAKGVLRRYLAEEDSWEEILENERFKGAEQLVAEKGKLCVVSASGISVVDVAASPPRIIPVLLPEGFEPVAVHVLPRMPVGH</sequence>
<dbReference type="AlphaFoldDB" id="V7CIV0"/>
<dbReference type="OMA" id="PWRRLMY"/>
<dbReference type="OrthoDB" id="1899182at2759"/>
<dbReference type="EMBL" id="CM002289">
    <property type="protein sequence ID" value="ESW30122.1"/>
    <property type="molecule type" value="Genomic_DNA"/>
</dbReference>
<dbReference type="SUPFAM" id="SSF117281">
    <property type="entry name" value="Kelch motif"/>
    <property type="match status" value="1"/>
</dbReference>
<accession>V7CIV0</accession>
<dbReference type="PANTHER" id="PTHR47590">
    <property type="entry name" value="F-BOX/KELCH-REPEAT PROTEIN SKIP25"/>
    <property type="match status" value="1"/>
</dbReference>
<dbReference type="PANTHER" id="PTHR47590:SF1">
    <property type="entry name" value="F-BOX_KELCH-REPEAT PROTEIN SKIP25"/>
    <property type="match status" value="1"/>
</dbReference>
<dbReference type="Gene3D" id="2.120.10.80">
    <property type="entry name" value="Kelch-type beta propeller"/>
    <property type="match status" value="1"/>
</dbReference>